<dbReference type="Proteomes" id="UP000054226">
    <property type="component" value="Unassembled WGS sequence"/>
</dbReference>
<protein>
    <submittedName>
        <fullName evidence="3">Glyoxalase/bleomycin resistance protein/dioxygenase</fullName>
    </submittedName>
</protein>
<sequence>MSRALGLVPHLFVKDVDVSLSFYGRAFGAVELFRSVLPNGVVLFVELAVGDARLLVSQEIPRLDALAPSTLGGTPMLLTLETEDPDDLVRRAVFAGARVEAPVEEMFFGERYGRIVDPDGHRWALTTKRSGSRPKTSTRGRHARSDVCGGPTCWTIAPWFRCAASSTGWGRRCCTPSRSPKSPPPSATSSSPNPATPSPRGTSSSASRSPKPRTPRNWSSSARPRAPPPSC</sequence>
<reference evidence="3 4" key="1">
    <citation type="journal article" date="2013" name="Genome Announc.">
        <title>Draft Genome Sequence of Amycolatopsis decaplanina Strain DSM 44594T.</title>
        <authorList>
            <person name="Kaur N."/>
            <person name="Kumar S."/>
            <person name="Bala M."/>
            <person name="Raghava G.P."/>
            <person name="Mayilraj S."/>
        </authorList>
    </citation>
    <scope>NUCLEOTIDE SEQUENCE [LARGE SCALE GENOMIC DNA]</scope>
    <source>
        <strain evidence="3 4">DSM 44594</strain>
    </source>
</reference>
<gene>
    <name evidence="3" type="ORF">H074_30208</name>
</gene>
<feature type="compositionally biased region" description="Basic residues" evidence="1">
    <location>
        <begin position="130"/>
        <end position="142"/>
    </location>
</feature>
<accession>M2YX78</accession>
<keyword evidence="3" id="KW-0560">Oxidoreductase</keyword>
<keyword evidence="3" id="KW-0223">Dioxygenase</keyword>
<dbReference type="GO" id="GO:0051213">
    <property type="term" value="F:dioxygenase activity"/>
    <property type="evidence" value="ECO:0007669"/>
    <property type="project" value="UniProtKB-KW"/>
</dbReference>
<dbReference type="InterPro" id="IPR037523">
    <property type="entry name" value="VOC_core"/>
</dbReference>
<dbReference type="Pfam" id="PF00903">
    <property type="entry name" value="Glyoxalase"/>
    <property type="match status" value="1"/>
</dbReference>
<keyword evidence="4" id="KW-1185">Reference proteome</keyword>
<dbReference type="AlphaFoldDB" id="M2YX78"/>
<dbReference type="InterPro" id="IPR004360">
    <property type="entry name" value="Glyas_Fos-R_dOase_dom"/>
</dbReference>
<dbReference type="PANTHER" id="PTHR34109">
    <property type="entry name" value="BNAUNNG04460D PROTEIN-RELATED"/>
    <property type="match status" value="1"/>
</dbReference>
<organism evidence="3 4">
    <name type="scientific">Amycolatopsis decaplanina DSM 44594</name>
    <dbReference type="NCBI Taxonomy" id="1284240"/>
    <lineage>
        <taxon>Bacteria</taxon>
        <taxon>Bacillati</taxon>
        <taxon>Actinomycetota</taxon>
        <taxon>Actinomycetes</taxon>
        <taxon>Pseudonocardiales</taxon>
        <taxon>Pseudonocardiaceae</taxon>
        <taxon>Amycolatopsis</taxon>
    </lineage>
</organism>
<dbReference type="PROSITE" id="PS51819">
    <property type="entry name" value="VOC"/>
    <property type="match status" value="1"/>
</dbReference>
<dbReference type="InterPro" id="IPR029068">
    <property type="entry name" value="Glyas_Bleomycin-R_OHBP_Dase"/>
</dbReference>
<dbReference type="EMBL" id="AOHO01000072">
    <property type="protein sequence ID" value="EME53328.1"/>
    <property type="molecule type" value="Genomic_DNA"/>
</dbReference>
<evidence type="ECO:0000313" key="4">
    <source>
        <dbReference type="Proteomes" id="UP000054226"/>
    </source>
</evidence>
<feature type="region of interest" description="Disordered" evidence="1">
    <location>
        <begin position="124"/>
        <end position="147"/>
    </location>
</feature>
<feature type="region of interest" description="Disordered" evidence="1">
    <location>
        <begin position="168"/>
        <end position="231"/>
    </location>
</feature>
<evidence type="ECO:0000259" key="2">
    <source>
        <dbReference type="PROSITE" id="PS51819"/>
    </source>
</evidence>
<name>M2YX78_9PSEU</name>
<dbReference type="Gene3D" id="3.10.180.10">
    <property type="entry name" value="2,3-Dihydroxybiphenyl 1,2-Dioxygenase, domain 1"/>
    <property type="match status" value="1"/>
</dbReference>
<proteinExistence type="predicted"/>
<dbReference type="CDD" id="cd07246">
    <property type="entry name" value="VOC_like"/>
    <property type="match status" value="1"/>
</dbReference>
<comment type="caution">
    <text evidence="3">The sequence shown here is derived from an EMBL/GenBank/DDBJ whole genome shotgun (WGS) entry which is preliminary data.</text>
</comment>
<feature type="compositionally biased region" description="Low complexity" evidence="1">
    <location>
        <begin position="187"/>
        <end position="224"/>
    </location>
</feature>
<evidence type="ECO:0000313" key="3">
    <source>
        <dbReference type="EMBL" id="EME53328.1"/>
    </source>
</evidence>
<dbReference type="PANTHER" id="PTHR34109:SF1">
    <property type="entry name" value="VOC DOMAIN-CONTAINING PROTEIN"/>
    <property type="match status" value="1"/>
</dbReference>
<evidence type="ECO:0000256" key="1">
    <source>
        <dbReference type="SAM" id="MobiDB-lite"/>
    </source>
</evidence>
<dbReference type="SUPFAM" id="SSF54593">
    <property type="entry name" value="Glyoxalase/Bleomycin resistance protein/Dihydroxybiphenyl dioxygenase"/>
    <property type="match status" value="1"/>
</dbReference>
<feature type="domain" description="VOC" evidence="2">
    <location>
        <begin position="4"/>
        <end position="128"/>
    </location>
</feature>